<reference evidence="3" key="2">
    <citation type="submission" date="2019-10" db="EMBL/GenBank/DDBJ databases">
        <title>A de novo genome assembly of a pear dwarfing rootstock.</title>
        <authorList>
            <person name="Wang F."/>
            <person name="Wang J."/>
            <person name="Li S."/>
            <person name="Zhang Y."/>
            <person name="Fang M."/>
            <person name="Ma L."/>
            <person name="Zhao Y."/>
            <person name="Jiang S."/>
        </authorList>
    </citation>
    <scope>NUCLEOTIDE SEQUENCE [LARGE SCALE GENOMIC DNA]</scope>
</reference>
<dbReference type="Proteomes" id="UP000327157">
    <property type="component" value="Chromosome 6"/>
</dbReference>
<protein>
    <submittedName>
        <fullName evidence="2">LOB domain-containing protein 37-like</fullName>
    </submittedName>
</protein>
<comment type="caution">
    <text evidence="2">The sequence shown here is derived from an EMBL/GenBank/DDBJ whole genome shotgun (WGS) entry which is preliminary data.</text>
</comment>
<organism evidence="2 3">
    <name type="scientific">Pyrus ussuriensis x Pyrus communis</name>
    <dbReference type="NCBI Taxonomy" id="2448454"/>
    <lineage>
        <taxon>Eukaryota</taxon>
        <taxon>Viridiplantae</taxon>
        <taxon>Streptophyta</taxon>
        <taxon>Embryophyta</taxon>
        <taxon>Tracheophyta</taxon>
        <taxon>Spermatophyta</taxon>
        <taxon>Magnoliopsida</taxon>
        <taxon>eudicotyledons</taxon>
        <taxon>Gunneridae</taxon>
        <taxon>Pentapetalae</taxon>
        <taxon>rosids</taxon>
        <taxon>fabids</taxon>
        <taxon>Rosales</taxon>
        <taxon>Rosaceae</taxon>
        <taxon>Amygdaloideae</taxon>
        <taxon>Maleae</taxon>
        <taxon>Pyrus</taxon>
    </lineage>
</organism>
<proteinExistence type="predicted"/>
<dbReference type="OrthoDB" id="1813368at2759"/>
<reference evidence="2 3" key="3">
    <citation type="submission" date="2019-11" db="EMBL/GenBank/DDBJ databases">
        <title>A de novo genome assembly of a pear dwarfing rootstock.</title>
        <authorList>
            <person name="Wang F."/>
            <person name="Wang J."/>
            <person name="Li S."/>
            <person name="Zhang Y."/>
            <person name="Fang M."/>
            <person name="Ma L."/>
            <person name="Zhao Y."/>
            <person name="Jiang S."/>
        </authorList>
    </citation>
    <scope>NUCLEOTIDE SEQUENCE [LARGE SCALE GENOMIC DNA]</scope>
    <source>
        <strain evidence="2">S2</strain>
        <tissue evidence="2">Leaf</tissue>
    </source>
</reference>
<evidence type="ECO:0000313" key="3">
    <source>
        <dbReference type="Proteomes" id="UP000327157"/>
    </source>
</evidence>
<evidence type="ECO:0000313" key="2">
    <source>
        <dbReference type="EMBL" id="KAB2633047.1"/>
    </source>
</evidence>
<evidence type="ECO:0000256" key="1">
    <source>
        <dbReference type="SAM" id="MobiDB-lite"/>
    </source>
</evidence>
<gene>
    <name evidence="2" type="ORF">D8674_029294</name>
</gene>
<accession>A0A5N5I1M8</accession>
<dbReference type="EMBL" id="SMOL01000120">
    <property type="protein sequence ID" value="KAB2633047.1"/>
    <property type="molecule type" value="Genomic_DNA"/>
</dbReference>
<name>A0A5N5I1M8_9ROSA</name>
<dbReference type="AlphaFoldDB" id="A0A5N5I1M8"/>
<sequence length="164" mass="17961">MPKEKEYNLAIVETVFLNGTLCPIPELLGRASTSDEASKDDVGGVTISTDMWRLRDLSHNSGSSSRFTSSRSARASSLKCNGSAAADESSTKLLQLQQHADLDLRLTPTPSFKPKPNPDTRRPGTPSMNSDESDVTMCFESGFKDQHSYSYVVGSERKLLNLFP</sequence>
<reference evidence="2 3" key="1">
    <citation type="submission" date="2019-09" db="EMBL/GenBank/DDBJ databases">
        <authorList>
            <person name="Ou C."/>
        </authorList>
    </citation>
    <scope>NUCLEOTIDE SEQUENCE [LARGE SCALE GENOMIC DNA]</scope>
    <source>
        <strain evidence="2">S2</strain>
        <tissue evidence="2">Leaf</tissue>
    </source>
</reference>
<feature type="region of interest" description="Disordered" evidence="1">
    <location>
        <begin position="104"/>
        <end position="133"/>
    </location>
</feature>
<keyword evidence="3" id="KW-1185">Reference proteome</keyword>